<dbReference type="FunFam" id="3.30.420.40:FF:000040">
    <property type="entry name" value="tRNA N6-adenosine threonylcarbamoyltransferase"/>
    <property type="match status" value="1"/>
</dbReference>
<dbReference type="KEGG" id="kso:CKSOR_00252"/>
<comment type="similarity">
    <text evidence="8">Belongs to the KAE1 / TsaD family.</text>
</comment>
<evidence type="ECO:0000256" key="7">
    <source>
        <dbReference type="ARBA" id="ARBA00048117"/>
    </source>
</evidence>
<keyword evidence="6 8" id="KW-0012">Acyltransferase</keyword>
<sequence>MIILGIESSCDETGISVFCTEKNIVIANVINSQVNLHSKYGGVVPELASRDHMINIIPTIKESLKIANIKITDIDLIAYTVGPGLSGALMVGSTIANSIAWALDIPIIKINHLEGHILSPLLDCSIKFPFISLLVSGGNTQLILAKKIGEYVILGDTLDDAAGEAFDKTAKLMGLSYPGGPEIAKLAKFGDSKKYILPKPLLKSNNLDFSFSGLKTAVSLKINSLKLKKEWNLQVISDLSASIQETIIDILIFKSLKSLKLTKISNLLVSGGVSVNQLLRSKLSKEVIKIGGNVFFPPTELCTDNGAMIAFAAALRLKHNMLDISLQKNYDLSINTKFNIEDINY</sequence>
<keyword evidence="5 8" id="KW-0408">Iron</keyword>
<comment type="function">
    <text evidence="8">Required for the formation of a threonylcarbamoyl group on adenosine at position 37 (t(6)A37) in tRNAs that read codons beginning with adenine. Is involved in the transfer of the threonylcarbamoyl moiety of threonylcarbamoyl-AMP (TC-AMP) to the N6 group of A37, together with TsaE and TsaB. TsaD likely plays a direct catalytic role in this reaction.</text>
</comment>
<feature type="domain" description="Gcp-like" evidence="9">
    <location>
        <begin position="25"/>
        <end position="311"/>
    </location>
</feature>
<feature type="binding site" evidence="8">
    <location>
        <position position="180"/>
    </location>
    <ligand>
        <name>substrate</name>
    </ligand>
</feature>
<dbReference type="EC" id="2.3.1.234" evidence="8"/>
<feature type="binding site" evidence="8">
    <location>
        <begin position="134"/>
        <end position="138"/>
    </location>
    <ligand>
        <name>substrate</name>
    </ligand>
</feature>
<evidence type="ECO:0000256" key="1">
    <source>
        <dbReference type="ARBA" id="ARBA00022490"/>
    </source>
</evidence>
<dbReference type="GO" id="GO:0005506">
    <property type="term" value="F:iron ion binding"/>
    <property type="evidence" value="ECO:0007669"/>
    <property type="project" value="UniProtKB-UniRule"/>
</dbReference>
<dbReference type="GO" id="GO:0002949">
    <property type="term" value="P:tRNA threonylcarbamoyladenosine modification"/>
    <property type="evidence" value="ECO:0007669"/>
    <property type="project" value="UniProtKB-UniRule"/>
</dbReference>
<dbReference type="GO" id="GO:0005737">
    <property type="term" value="C:cytoplasm"/>
    <property type="evidence" value="ECO:0007669"/>
    <property type="project" value="UniProtKB-SubCell"/>
</dbReference>
<dbReference type="RefSeq" id="WP_108673792.1">
    <property type="nucleotide sequence ID" value="NZ_CP025628.1"/>
</dbReference>
<evidence type="ECO:0000256" key="2">
    <source>
        <dbReference type="ARBA" id="ARBA00022679"/>
    </source>
</evidence>
<feature type="binding site" evidence="8">
    <location>
        <position position="304"/>
    </location>
    <ligand>
        <name>Fe cation</name>
        <dbReference type="ChEBI" id="CHEBI:24875"/>
    </ligand>
</feature>
<evidence type="ECO:0000256" key="4">
    <source>
        <dbReference type="ARBA" id="ARBA00022723"/>
    </source>
</evidence>
<keyword evidence="2 8" id="KW-0808">Transferase</keyword>
<dbReference type="PANTHER" id="PTHR11735">
    <property type="entry name" value="TRNA N6-ADENOSINE THREONYLCARBAMOYLTRANSFERASE"/>
    <property type="match status" value="1"/>
</dbReference>
<dbReference type="Pfam" id="PF00814">
    <property type="entry name" value="TsaD"/>
    <property type="match status" value="1"/>
</dbReference>
<evidence type="ECO:0000259" key="9">
    <source>
        <dbReference type="Pfam" id="PF00814"/>
    </source>
</evidence>
<dbReference type="Proteomes" id="UP000266796">
    <property type="component" value="Chromosome"/>
</dbReference>
<dbReference type="PRINTS" id="PR00789">
    <property type="entry name" value="OSIALOPTASE"/>
</dbReference>
<dbReference type="PANTHER" id="PTHR11735:SF6">
    <property type="entry name" value="TRNA N6-ADENOSINE THREONYLCARBAMOYLTRANSFERASE, MITOCHONDRIAL"/>
    <property type="match status" value="1"/>
</dbReference>
<protein>
    <recommendedName>
        <fullName evidence="8">tRNA N6-adenosine threonylcarbamoyltransferase</fullName>
        <ecNumber evidence="8">2.3.1.234</ecNumber>
    </recommendedName>
    <alternativeName>
        <fullName evidence="8">N6-L-threonylcarbamoyladenine synthase</fullName>
        <shortName evidence="8">t(6)A synthase</shortName>
    </alternativeName>
    <alternativeName>
        <fullName evidence="8">t(6)A37 threonylcarbamoyladenosine biosynthesis protein TsaD</fullName>
    </alternativeName>
    <alternativeName>
        <fullName evidence="8">tRNA threonylcarbamoyladenosine biosynthesis protein TsaD</fullName>
    </alternativeName>
</protein>
<keyword evidence="3 8" id="KW-0819">tRNA processing</keyword>
<evidence type="ECO:0000256" key="6">
    <source>
        <dbReference type="ARBA" id="ARBA00023315"/>
    </source>
</evidence>
<evidence type="ECO:0000256" key="3">
    <source>
        <dbReference type="ARBA" id="ARBA00022694"/>
    </source>
</evidence>
<comment type="subcellular location">
    <subcellularLocation>
        <location evidence="8">Cytoplasm</location>
    </subcellularLocation>
</comment>
<dbReference type="NCBIfam" id="TIGR00329">
    <property type="entry name" value="gcp_kae1"/>
    <property type="match status" value="1"/>
</dbReference>
<comment type="catalytic activity">
    <reaction evidence="7 8">
        <text>L-threonylcarbamoyladenylate + adenosine(37) in tRNA = N(6)-L-threonylcarbamoyladenosine(37) in tRNA + AMP + H(+)</text>
        <dbReference type="Rhea" id="RHEA:37059"/>
        <dbReference type="Rhea" id="RHEA-COMP:10162"/>
        <dbReference type="Rhea" id="RHEA-COMP:10163"/>
        <dbReference type="ChEBI" id="CHEBI:15378"/>
        <dbReference type="ChEBI" id="CHEBI:73682"/>
        <dbReference type="ChEBI" id="CHEBI:74411"/>
        <dbReference type="ChEBI" id="CHEBI:74418"/>
        <dbReference type="ChEBI" id="CHEBI:456215"/>
        <dbReference type="EC" id="2.3.1.234"/>
    </reaction>
</comment>
<dbReference type="EMBL" id="CP025628">
    <property type="protein sequence ID" value="AWD32374.1"/>
    <property type="molecule type" value="Genomic_DNA"/>
</dbReference>
<dbReference type="HAMAP" id="MF_01445">
    <property type="entry name" value="TsaD"/>
    <property type="match status" value="1"/>
</dbReference>
<dbReference type="InterPro" id="IPR000905">
    <property type="entry name" value="Gcp-like_dom"/>
</dbReference>
<feature type="binding site" evidence="8">
    <location>
        <position position="167"/>
    </location>
    <ligand>
        <name>substrate</name>
    </ligand>
</feature>
<evidence type="ECO:0000256" key="5">
    <source>
        <dbReference type="ARBA" id="ARBA00023004"/>
    </source>
</evidence>
<dbReference type="Gene3D" id="3.30.420.40">
    <property type="match status" value="2"/>
</dbReference>
<organism evidence="10 11">
    <name type="scientific">Candidatus Kinetoplastidibacterium kentomonadis</name>
    <dbReference type="NCBI Taxonomy" id="1576550"/>
    <lineage>
        <taxon>Bacteria</taxon>
        <taxon>Pseudomonadati</taxon>
        <taxon>Pseudomonadota</taxon>
        <taxon>Betaproteobacteria</taxon>
        <taxon>Candidatus Kinetoplastidibacterium</taxon>
    </lineage>
</organism>
<feature type="binding site" evidence="8">
    <location>
        <position position="116"/>
    </location>
    <ligand>
        <name>Fe cation</name>
        <dbReference type="ChEBI" id="CHEBI:24875"/>
    </ligand>
</feature>
<keyword evidence="1 8" id="KW-0963">Cytoplasm</keyword>
<dbReference type="InterPro" id="IPR022450">
    <property type="entry name" value="TsaD"/>
</dbReference>
<keyword evidence="4 8" id="KW-0479">Metal-binding</keyword>
<comment type="caution">
    <text evidence="8">Lacks conserved residue(s) required for the propagation of feature annotation.</text>
</comment>
<dbReference type="AlphaFoldDB" id="A0A3Q8ER79"/>
<proteinExistence type="inferred from homology"/>
<evidence type="ECO:0000256" key="8">
    <source>
        <dbReference type="HAMAP-Rule" id="MF_01445"/>
    </source>
</evidence>
<feature type="binding site" evidence="8">
    <location>
        <position position="276"/>
    </location>
    <ligand>
        <name>substrate</name>
    </ligand>
</feature>
<dbReference type="SUPFAM" id="SSF53067">
    <property type="entry name" value="Actin-like ATPase domain"/>
    <property type="match status" value="2"/>
</dbReference>
<dbReference type="InterPro" id="IPR017861">
    <property type="entry name" value="KAE1/TsaD"/>
</dbReference>
<comment type="cofactor">
    <cofactor evidence="8">
        <name>Fe(2+)</name>
        <dbReference type="ChEBI" id="CHEBI:29033"/>
    </cofactor>
    <text evidence="8">Binds 1 Fe(2+) ion per subunit.</text>
</comment>
<name>A0A3Q8ER79_9PROT</name>
<evidence type="ECO:0000313" key="10">
    <source>
        <dbReference type="EMBL" id="AWD32374.1"/>
    </source>
</evidence>
<dbReference type="InterPro" id="IPR043129">
    <property type="entry name" value="ATPase_NBD"/>
</dbReference>
<dbReference type="CDD" id="cd24133">
    <property type="entry name" value="ASKHA_NBD_TsaD_bac"/>
    <property type="match status" value="1"/>
</dbReference>
<reference evidence="10 11" key="1">
    <citation type="journal article" date="2018" name="Parasitology">
        <title>The reduced genome of Candidatus Kinetoplastibacterium sorsogonicusi, the endosymbiont of Kentomonas sorsogonicus (Trypanosomatidae): loss of the haem-synthesis pathway.</title>
        <authorList>
            <person name="Silva F.M."/>
            <person name="Kostygov A.Y."/>
            <person name="Spodareva V.V."/>
            <person name="Butenko A."/>
            <person name="Tossou R."/>
            <person name="Lukes J."/>
            <person name="Yurchenko V."/>
            <person name="Alves J.M.P."/>
        </authorList>
    </citation>
    <scope>NUCLEOTIDE SEQUENCE [LARGE SCALE GENOMIC DNA]</scope>
    <source>
        <strain evidence="10 11">MF-08</strain>
    </source>
</reference>
<accession>A0A3Q8ER79</accession>
<dbReference type="GO" id="GO:0061711">
    <property type="term" value="F:tRNA N(6)-L-threonylcarbamoyladenine synthase activity"/>
    <property type="evidence" value="ECO:0007669"/>
    <property type="project" value="UniProtKB-EC"/>
</dbReference>
<evidence type="ECO:0000313" key="11">
    <source>
        <dbReference type="Proteomes" id="UP000266796"/>
    </source>
</evidence>
<keyword evidence="11" id="KW-1185">Reference proteome</keyword>
<gene>
    <name evidence="8 10" type="primary">tsaD</name>
    <name evidence="10" type="ORF">CKSOR_00252</name>
</gene>
<dbReference type="NCBIfam" id="TIGR03723">
    <property type="entry name" value="T6A_TsaD_YgjD"/>
    <property type="match status" value="1"/>
</dbReference>
<feature type="binding site" evidence="8">
    <location>
        <position position="112"/>
    </location>
    <ligand>
        <name>Fe cation</name>
        <dbReference type="ChEBI" id="CHEBI:24875"/>
    </ligand>
</feature>
<dbReference type="OrthoDB" id="9806197at2"/>